<dbReference type="Pfam" id="PF00271">
    <property type="entry name" value="Helicase_C"/>
    <property type="match status" value="1"/>
</dbReference>
<dbReference type="EMBL" id="HBUF01207681">
    <property type="protein sequence ID" value="CAG6664437.1"/>
    <property type="molecule type" value="Transcribed_RNA"/>
</dbReference>
<evidence type="ECO:0000256" key="1">
    <source>
        <dbReference type="SAM" id="MobiDB-lite"/>
    </source>
</evidence>
<proteinExistence type="predicted"/>
<keyword evidence="3" id="KW-0067">ATP-binding</keyword>
<protein>
    <submittedName>
        <fullName evidence="3">ATP-dependent RNA helicase vasa, isoform A</fullName>
    </submittedName>
</protein>
<accession>A0A8D8S712</accession>
<dbReference type="AlphaFoldDB" id="A0A8D8S712"/>
<dbReference type="EMBL" id="HBUF01207679">
    <property type="protein sequence ID" value="CAG6664435.1"/>
    <property type="molecule type" value="Transcribed_RNA"/>
</dbReference>
<dbReference type="InterPro" id="IPR001650">
    <property type="entry name" value="Helicase_C-like"/>
</dbReference>
<dbReference type="EMBL" id="HBUF01207680">
    <property type="protein sequence ID" value="CAG6664436.1"/>
    <property type="molecule type" value="Transcribed_RNA"/>
</dbReference>
<evidence type="ECO:0000313" key="3">
    <source>
        <dbReference type="EMBL" id="CAG6664434.1"/>
    </source>
</evidence>
<keyword evidence="3" id="KW-0547">Nucleotide-binding</keyword>
<name>A0A8D8S712_9HEMI</name>
<feature type="compositionally biased region" description="Gly residues" evidence="1">
    <location>
        <begin position="101"/>
        <end position="119"/>
    </location>
</feature>
<keyword evidence="3" id="KW-0347">Helicase</keyword>
<dbReference type="Gene3D" id="3.40.50.300">
    <property type="entry name" value="P-loop containing nucleotide triphosphate hydrolases"/>
    <property type="match status" value="1"/>
</dbReference>
<reference evidence="3" key="1">
    <citation type="submission" date="2021-05" db="EMBL/GenBank/DDBJ databases">
        <authorList>
            <person name="Alioto T."/>
            <person name="Alioto T."/>
            <person name="Gomez Garrido J."/>
        </authorList>
    </citation>
    <scope>NUCLEOTIDE SEQUENCE</scope>
</reference>
<dbReference type="InterPro" id="IPR027417">
    <property type="entry name" value="P-loop_NTPase"/>
</dbReference>
<dbReference type="PANTHER" id="PTHR47958">
    <property type="entry name" value="ATP-DEPENDENT RNA HELICASE DBP3"/>
    <property type="match status" value="1"/>
</dbReference>
<dbReference type="SMART" id="SM00490">
    <property type="entry name" value="HELICc"/>
    <property type="match status" value="1"/>
</dbReference>
<dbReference type="CDD" id="cd18787">
    <property type="entry name" value="SF2_C_DEAD"/>
    <property type="match status" value="1"/>
</dbReference>
<organism evidence="3">
    <name type="scientific">Cacopsylla melanoneura</name>
    <dbReference type="NCBI Taxonomy" id="428564"/>
    <lineage>
        <taxon>Eukaryota</taxon>
        <taxon>Metazoa</taxon>
        <taxon>Ecdysozoa</taxon>
        <taxon>Arthropoda</taxon>
        <taxon>Hexapoda</taxon>
        <taxon>Insecta</taxon>
        <taxon>Pterygota</taxon>
        <taxon>Neoptera</taxon>
        <taxon>Paraneoptera</taxon>
        <taxon>Hemiptera</taxon>
        <taxon>Sternorrhyncha</taxon>
        <taxon>Psylloidea</taxon>
        <taxon>Psyllidae</taxon>
        <taxon>Psyllinae</taxon>
        <taxon>Cacopsylla</taxon>
    </lineage>
</organism>
<feature type="region of interest" description="Disordered" evidence="1">
    <location>
        <begin position="96"/>
        <end position="147"/>
    </location>
</feature>
<dbReference type="SUPFAM" id="SSF52540">
    <property type="entry name" value="P-loop containing nucleoside triphosphate hydrolases"/>
    <property type="match status" value="1"/>
</dbReference>
<sequence>MQSQREQAIADFKAKRMKVLVATSVASRGLDIPGIRHVINFDLPQEVDEYVHRIGRTGRVGNKGRATSFFDPDQDGALVPDLIRILKDSDQEVPDFLSSGAGFGSGRGGRGGGGGGDGFGARDIRHENGAAPPGGASGVTECDETWD</sequence>
<dbReference type="EMBL" id="HBUF01207678">
    <property type="protein sequence ID" value="CAG6664434.1"/>
    <property type="molecule type" value="Transcribed_RNA"/>
</dbReference>
<dbReference type="GO" id="GO:0004386">
    <property type="term" value="F:helicase activity"/>
    <property type="evidence" value="ECO:0007669"/>
    <property type="project" value="UniProtKB-KW"/>
</dbReference>
<evidence type="ECO:0000259" key="2">
    <source>
        <dbReference type="PROSITE" id="PS51194"/>
    </source>
</evidence>
<dbReference type="PROSITE" id="PS51194">
    <property type="entry name" value="HELICASE_CTER"/>
    <property type="match status" value="1"/>
</dbReference>
<feature type="domain" description="Helicase C-terminal" evidence="2">
    <location>
        <begin position="1"/>
        <end position="101"/>
    </location>
</feature>
<keyword evidence="3" id="KW-0378">Hydrolase</keyword>